<evidence type="ECO:0000256" key="1">
    <source>
        <dbReference type="SAM" id="MobiDB-lite"/>
    </source>
</evidence>
<keyword evidence="2" id="KW-0472">Membrane</keyword>
<dbReference type="GO" id="GO:0005886">
    <property type="term" value="C:plasma membrane"/>
    <property type="evidence" value="ECO:0007669"/>
    <property type="project" value="TreeGrafter"/>
</dbReference>
<keyword evidence="2" id="KW-1133">Transmembrane helix</keyword>
<dbReference type="Pfam" id="PF17061">
    <property type="entry name" value="PARM"/>
    <property type="match status" value="1"/>
</dbReference>
<dbReference type="STRING" id="38654.A0A3Q0G2H4"/>
<dbReference type="RefSeq" id="XP_025053854.1">
    <property type="nucleotide sequence ID" value="XM_025198069.1"/>
</dbReference>
<evidence type="ECO:0000313" key="5">
    <source>
        <dbReference type="RefSeq" id="XP_025053854.1"/>
    </source>
</evidence>
<dbReference type="Proteomes" id="UP000189705">
    <property type="component" value="Unplaced"/>
</dbReference>
<keyword evidence="4" id="KW-1185">Reference proteome</keyword>
<evidence type="ECO:0000256" key="2">
    <source>
        <dbReference type="SAM" id="Phobius"/>
    </source>
</evidence>
<sequence>MPKVACCAAGAWLSVWRPATPACCLMKEAHKCSLVNREVGGLSVVHSTTVKSVTSSSPFIPGKKTIELETTEIALLTTTAASITVPTAIPATPVATEITTNSEVTSGSTEQGNNNTVSTVTSEEPATATTYLSGTGSTDFATASQSPSANAGSESTATEHISTSTVTSIARDIQTSLPTDTTASELATHSTAVPATITPHLITTLSPSPSTGSSTASLITDSSKTQLPTTYTSRAGHTTEEVATHETPPVPTSSGPVTGQTSSQLTLTNKIATENNSTDSTSLSTGVAMEEVQHALSKGSIAAITVTVIAVVLLVFGAAAYLKIRHSSYGRLLDDHDYGSWGNYNNPLYDDS</sequence>
<feature type="chain" id="PRO_5018092645" evidence="3">
    <location>
        <begin position="22"/>
        <end position="352"/>
    </location>
</feature>
<dbReference type="GO" id="GO:0005794">
    <property type="term" value="C:Golgi apparatus"/>
    <property type="evidence" value="ECO:0007669"/>
    <property type="project" value="TreeGrafter"/>
</dbReference>
<accession>A0A3Q0G2H4</accession>
<evidence type="ECO:0000256" key="3">
    <source>
        <dbReference type="SAM" id="SignalP"/>
    </source>
</evidence>
<feature type="region of interest" description="Disordered" evidence="1">
    <location>
        <begin position="100"/>
        <end position="166"/>
    </location>
</feature>
<feature type="region of interest" description="Disordered" evidence="1">
    <location>
        <begin position="201"/>
        <end position="261"/>
    </location>
</feature>
<dbReference type="CTD" id="25849"/>
<dbReference type="GO" id="GO:0005770">
    <property type="term" value="C:late endosome"/>
    <property type="evidence" value="ECO:0007669"/>
    <property type="project" value="TreeGrafter"/>
</dbReference>
<dbReference type="GO" id="GO:0005769">
    <property type="term" value="C:early endosome"/>
    <property type="evidence" value="ECO:0007669"/>
    <property type="project" value="TreeGrafter"/>
</dbReference>
<gene>
    <name evidence="5" type="primary">PARM1</name>
</gene>
<feature type="signal peptide" evidence="3">
    <location>
        <begin position="1"/>
        <end position="21"/>
    </location>
</feature>
<feature type="compositionally biased region" description="Low complexity" evidence="1">
    <location>
        <begin position="201"/>
        <end position="218"/>
    </location>
</feature>
<keyword evidence="3" id="KW-0732">Signal</keyword>
<dbReference type="AlphaFoldDB" id="A0A3Q0G2H4"/>
<dbReference type="PANTHER" id="PTHR35453">
    <property type="entry name" value="PROSTATE ANDROGEN-REGULATED MUCIN-LIKE PROTEIN 1"/>
    <property type="match status" value="1"/>
</dbReference>
<protein>
    <submittedName>
        <fullName evidence="5">Prostate androgen-regulated mucin-like protein 1 isoform X1</fullName>
    </submittedName>
</protein>
<organism evidence="4 5">
    <name type="scientific">Alligator sinensis</name>
    <name type="common">Chinese alligator</name>
    <dbReference type="NCBI Taxonomy" id="38654"/>
    <lineage>
        <taxon>Eukaryota</taxon>
        <taxon>Metazoa</taxon>
        <taxon>Chordata</taxon>
        <taxon>Craniata</taxon>
        <taxon>Vertebrata</taxon>
        <taxon>Euteleostomi</taxon>
        <taxon>Archelosauria</taxon>
        <taxon>Archosauria</taxon>
        <taxon>Crocodylia</taxon>
        <taxon>Alligatoridae</taxon>
        <taxon>Alligatorinae</taxon>
        <taxon>Alligator</taxon>
    </lineage>
</organism>
<dbReference type="GeneID" id="102373965"/>
<dbReference type="PANTHER" id="PTHR35453:SF1">
    <property type="entry name" value="PROSTATE ANDROGEN-REGULATED MUCIN-LIKE PROTEIN 1"/>
    <property type="match status" value="1"/>
</dbReference>
<feature type="transmembrane region" description="Helical" evidence="2">
    <location>
        <begin position="301"/>
        <end position="322"/>
    </location>
</feature>
<name>A0A3Q0G2H4_ALLSI</name>
<dbReference type="InterPro" id="IPR031431">
    <property type="entry name" value="PARM1"/>
</dbReference>
<keyword evidence="2" id="KW-0812">Transmembrane</keyword>
<feature type="compositionally biased region" description="Polar residues" evidence="1">
    <location>
        <begin position="219"/>
        <end position="236"/>
    </location>
</feature>
<reference evidence="5" key="1">
    <citation type="submission" date="2025-08" db="UniProtKB">
        <authorList>
            <consortium name="RefSeq"/>
        </authorList>
    </citation>
    <scope>IDENTIFICATION</scope>
</reference>
<proteinExistence type="predicted"/>
<evidence type="ECO:0000313" key="4">
    <source>
        <dbReference type="Proteomes" id="UP000189705"/>
    </source>
</evidence>
<dbReference type="InParanoid" id="A0A3Q0G2H4"/>